<dbReference type="Pfam" id="PF03208">
    <property type="entry name" value="PRA1"/>
    <property type="match status" value="1"/>
</dbReference>
<keyword evidence="7" id="KW-0813">Transport</keyword>
<evidence type="ECO:0000256" key="4">
    <source>
        <dbReference type="ARBA" id="ARBA00022692"/>
    </source>
</evidence>
<comment type="caution">
    <text evidence="9">The sequence shown here is derived from an EMBL/GenBank/DDBJ whole genome shotgun (WGS) entry which is preliminary data.</text>
</comment>
<keyword evidence="5 7" id="KW-1133">Transmembrane helix</keyword>
<dbReference type="GO" id="GO:0016192">
    <property type="term" value="P:vesicle-mediated transport"/>
    <property type="evidence" value="ECO:0007669"/>
    <property type="project" value="TreeGrafter"/>
</dbReference>
<evidence type="ECO:0000256" key="7">
    <source>
        <dbReference type="RuleBase" id="RU363107"/>
    </source>
</evidence>
<feature type="transmembrane region" description="Helical" evidence="7">
    <location>
        <begin position="121"/>
        <end position="141"/>
    </location>
</feature>
<evidence type="ECO:0000256" key="6">
    <source>
        <dbReference type="ARBA" id="ARBA00023136"/>
    </source>
</evidence>
<sequence length="187" mass="20753">MTTYGTIPTSTAPSSSSSSPLDYISRAKEQGRSALAMRRPWRQFGDVRALSLPRSLGDSYTRIRTNAAYFAMNYAIVVLLVVFFSLLFKPVSLIVFIVCTVVWCFLYFLRDVPLVIFGREISDLVVLICLSIFTLVALLLTKATANILISLMIGLVLVLIHAAIRRTEDLVLEEEAEGPGRWYAAGP</sequence>
<feature type="region of interest" description="Disordered" evidence="8">
    <location>
        <begin position="1"/>
        <end position="22"/>
    </location>
</feature>
<feature type="transmembrane region" description="Helical" evidence="7">
    <location>
        <begin position="67"/>
        <end position="87"/>
    </location>
</feature>
<comment type="subcellular location">
    <subcellularLocation>
        <location evidence="2 7">Membrane</location>
        <topology evidence="2 7">Multi-pass membrane protein</topology>
    </subcellularLocation>
</comment>
<evidence type="ECO:0000256" key="2">
    <source>
        <dbReference type="ARBA" id="ARBA00004141"/>
    </source>
</evidence>
<dbReference type="OrthoDB" id="63113at2759"/>
<dbReference type="AlphaFoldDB" id="A0A8J5KWE8"/>
<keyword evidence="6 7" id="KW-0472">Membrane</keyword>
<dbReference type="InterPro" id="IPR004895">
    <property type="entry name" value="Prenylated_rab_accept_PRA1"/>
</dbReference>
<dbReference type="GO" id="GO:0016020">
    <property type="term" value="C:membrane"/>
    <property type="evidence" value="ECO:0007669"/>
    <property type="project" value="UniProtKB-SubCell"/>
</dbReference>
<evidence type="ECO:0000256" key="3">
    <source>
        <dbReference type="ARBA" id="ARBA00006483"/>
    </source>
</evidence>
<feature type="transmembrane region" description="Helical" evidence="7">
    <location>
        <begin position="93"/>
        <end position="109"/>
    </location>
</feature>
<evidence type="ECO:0000256" key="8">
    <source>
        <dbReference type="SAM" id="MobiDB-lite"/>
    </source>
</evidence>
<keyword evidence="10" id="KW-1185">Reference proteome</keyword>
<feature type="transmembrane region" description="Helical" evidence="7">
    <location>
        <begin position="147"/>
        <end position="164"/>
    </location>
</feature>
<reference evidence="9 10" key="1">
    <citation type="submission" date="2020-08" db="EMBL/GenBank/DDBJ databases">
        <title>Plant Genome Project.</title>
        <authorList>
            <person name="Zhang R.-G."/>
        </authorList>
    </citation>
    <scope>NUCLEOTIDE SEQUENCE [LARGE SCALE GENOMIC DNA]</scope>
    <source>
        <tissue evidence="9">Rhizome</tissue>
    </source>
</reference>
<evidence type="ECO:0000256" key="1">
    <source>
        <dbReference type="ARBA" id="ARBA00002501"/>
    </source>
</evidence>
<dbReference type="GO" id="GO:0005794">
    <property type="term" value="C:Golgi apparatus"/>
    <property type="evidence" value="ECO:0007669"/>
    <property type="project" value="TreeGrafter"/>
</dbReference>
<comment type="function">
    <text evidence="1 7">May be involved in both secretory and endocytic intracellular trafficking in the endosomal/prevacuolar compartments.</text>
</comment>
<gene>
    <name evidence="9" type="ORF">ZIOFF_038481</name>
</gene>
<dbReference type="EMBL" id="JACMSC010000011">
    <property type="protein sequence ID" value="KAG6498759.1"/>
    <property type="molecule type" value="Genomic_DNA"/>
</dbReference>
<protein>
    <recommendedName>
        <fullName evidence="7">PRA1 family protein</fullName>
    </recommendedName>
</protein>
<comment type="similarity">
    <text evidence="3 7">Belongs to the PRA1 family.</text>
</comment>
<feature type="compositionally biased region" description="Low complexity" evidence="8">
    <location>
        <begin position="1"/>
        <end position="20"/>
    </location>
</feature>
<dbReference type="GO" id="GO:0005783">
    <property type="term" value="C:endoplasmic reticulum"/>
    <property type="evidence" value="ECO:0007669"/>
    <property type="project" value="TreeGrafter"/>
</dbReference>
<organism evidence="9 10">
    <name type="scientific">Zingiber officinale</name>
    <name type="common">Ginger</name>
    <name type="synonym">Amomum zingiber</name>
    <dbReference type="NCBI Taxonomy" id="94328"/>
    <lineage>
        <taxon>Eukaryota</taxon>
        <taxon>Viridiplantae</taxon>
        <taxon>Streptophyta</taxon>
        <taxon>Embryophyta</taxon>
        <taxon>Tracheophyta</taxon>
        <taxon>Spermatophyta</taxon>
        <taxon>Magnoliopsida</taxon>
        <taxon>Liliopsida</taxon>
        <taxon>Zingiberales</taxon>
        <taxon>Zingiberaceae</taxon>
        <taxon>Zingiber</taxon>
    </lineage>
</organism>
<evidence type="ECO:0000256" key="5">
    <source>
        <dbReference type="ARBA" id="ARBA00022989"/>
    </source>
</evidence>
<proteinExistence type="inferred from homology"/>
<dbReference type="PANTHER" id="PTHR19317:SF2">
    <property type="entry name" value="PRA1 FAMILY PROTEIN F2"/>
    <property type="match status" value="1"/>
</dbReference>
<keyword evidence="4 7" id="KW-0812">Transmembrane</keyword>
<evidence type="ECO:0000313" key="9">
    <source>
        <dbReference type="EMBL" id="KAG6498759.1"/>
    </source>
</evidence>
<dbReference type="PANTHER" id="PTHR19317">
    <property type="entry name" value="PRENYLATED RAB ACCEPTOR 1-RELATED"/>
    <property type="match status" value="1"/>
</dbReference>
<name>A0A8J5KWE8_ZINOF</name>
<evidence type="ECO:0000313" key="10">
    <source>
        <dbReference type="Proteomes" id="UP000734854"/>
    </source>
</evidence>
<dbReference type="Proteomes" id="UP000734854">
    <property type="component" value="Unassembled WGS sequence"/>
</dbReference>
<accession>A0A8J5KWE8</accession>